<dbReference type="PANTHER" id="PTHR35807">
    <property type="entry name" value="TRANSCRIPTIONAL REGULATOR REDD-RELATED"/>
    <property type="match status" value="1"/>
</dbReference>
<dbReference type="SUPFAM" id="SSF117281">
    <property type="entry name" value="Kelch motif"/>
    <property type="match status" value="1"/>
</dbReference>
<gene>
    <name evidence="2" type="ORF">NCTC11429_05176</name>
</gene>
<keyword evidence="1" id="KW-1133">Transmembrane helix</keyword>
<feature type="transmembrane region" description="Helical" evidence="1">
    <location>
        <begin position="549"/>
        <end position="569"/>
    </location>
</feature>
<keyword evidence="1" id="KW-0812">Transmembrane</keyword>
<dbReference type="Gene3D" id="2.120.10.80">
    <property type="entry name" value="Kelch-type beta propeller"/>
    <property type="match status" value="1"/>
</dbReference>
<dbReference type="GO" id="GO:0003677">
    <property type="term" value="F:DNA binding"/>
    <property type="evidence" value="ECO:0007669"/>
    <property type="project" value="TreeGrafter"/>
</dbReference>
<accession>A0A4U9W7R2</accession>
<dbReference type="GO" id="GO:0006355">
    <property type="term" value="P:regulation of DNA-templated transcription"/>
    <property type="evidence" value="ECO:0007669"/>
    <property type="project" value="TreeGrafter"/>
</dbReference>
<reference evidence="2 3" key="1">
    <citation type="submission" date="2019-05" db="EMBL/GenBank/DDBJ databases">
        <authorList>
            <consortium name="Pathogen Informatics"/>
        </authorList>
    </citation>
    <scope>NUCLEOTIDE SEQUENCE [LARGE SCALE GENOMIC DNA]</scope>
    <source>
        <strain evidence="2 3">NCTC11429</strain>
    </source>
</reference>
<evidence type="ECO:0000313" key="3">
    <source>
        <dbReference type="Proteomes" id="UP000308196"/>
    </source>
</evidence>
<organism evidence="2 3">
    <name type="scientific">Sphingobacterium thalpophilum</name>
    <dbReference type="NCBI Taxonomy" id="259"/>
    <lineage>
        <taxon>Bacteria</taxon>
        <taxon>Pseudomonadati</taxon>
        <taxon>Bacteroidota</taxon>
        <taxon>Sphingobacteriia</taxon>
        <taxon>Sphingobacteriales</taxon>
        <taxon>Sphingobacteriaceae</taxon>
        <taxon>Sphingobacterium</taxon>
    </lineage>
</organism>
<dbReference type="PANTHER" id="PTHR35807:SF1">
    <property type="entry name" value="TRANSCRIPTIONAL REGULATOR REDD"/>
    <property type="match status" value="1"/>
</dbReference>
<evidence type="ECO:0000256" key="1">
    <source>
        <dbReference type="SAM" id="Phobius"/>
    </source>
</evidence>
<dbReference type="KEGG" id="stha:NCTC11429_05176"/>
<protein>
    <submittedName>
        <fullName evidence="2">Cyclically-permuted mutarotase family protein</fullName>
    </submittedName>
</protein>
<proteinExistence type="predicted"/>
<dbReference type="InterPro" id="IPR015915">
    <property type="entry name" value="Kelch-typ_b-propeller"/>
</dbReference>
<dbReference type="Proteomes" id="UP000308196">
    <property type="component" value="Chromosome"/>
</dbReference>
<name>A0A4U9W7R2_9SPHI</name>
<dbReference type="STRING" id="1123265.GCA_000686625_00513"/>
<evidence type="ECO:0000313" key="2">
    <source>
        <dbReference type="EMBL" id="VTR54846.1"/>
    </source>
</evidence>
<dbReference type="EMBL" id="LR590484">
    <property type="protein sequence ID" value="VTR54846.1"/>
    <property type="molecule type" value="Genomic_DNA"/>
</dbReference>
<sequence length="839" mass="97125">MRCCVLYFVVLLFIPICSLSQGLKFTGGHEPIDKRTSYDMFDKKDVSFEQQFTLSFQLSIYGSNSLGNIFRVKNTDSHTIYNLFYDEEAGNCIFRLNEEGKSSLITAKIDQQLLFREEWITIQLTFDLQQQVFKLKIQNQTFQSPKVSLPKSYRPHVIFGKSDYLIDVPKMSIKNVSIGTSSNTYLFPLKENKGNIVHTADGSNYGYVVNPTWLIVDSYKWKNLFISKSLSQAGSSYNQRTKEIYYFNQDSIEIYNVRTNERRKIAFGNPCPVKLVLANHFIDPSTNKLYVYELFYPARYQGPTVASLDLTHFEWKVESYDLLKTELNHHGTFYDIENKLFYIFGGYGNMTYSSQFYRYDLGSGRWETINDWSGDKILPRYFLSAGQTSNKRTAYIFGGMGNESGEHIVGRKYLYDFYQIDLDNKKIIKKWDLPWNDKHIVPARGLVFPDSNHFFALCYPEYLTKSNIQLYCFDMKDGRFDVLGDSIPIYSDKISTHAQLYYDQQLGRLLVLVQESKDDIQSTLKVYSLNMPAISLSELNSFPAKTRSLNTLLAILILCGAFGVTMYFLRKRKRALIVDSTEEFQRAAMIPSTHPIDSFAGTIDHEPKLANAIFLFGEFRAIDRNNRDVSHLFSTKLKQAFCLILSQPSGISSRAFSQNMWPDKSEDKVKNSRGVTINHLRKALGEFEGIELLYKQGKFRIEHTDPFYCDYLDCIRLTSDFTRTYANELIQIIQRGKFLQGLDHPIFDMLKSAMEQRLLPILLAELQQTAAEHQYKRSVAIAHTIFLLDPLNEQALFAEIKALINANQKSQAQIKFREFCLTYRQTMNEDFPYNFDDIT</sequence>
<keyword evidence="1" id="KW-0472">Membrane</keyword>
<dbReference type="AlphaFoldDB" id="A0A4U9W7R2"/>
<dbReference type="InterPro" id="IPR051677">
    <property type="entry name" value="AfsR-DnrI-RedD_regulator"/>
</dbReference>